<sequence>MSATILVVVTIALGWHLGIIWLERSFRSHWKECPLERLLRSAELDLLGMLRSELSHIVQTGGSHKEYYRFRLREANSWLKRIEDDGEPFA</sequence>
<evidence type="ECO:0000256" key="1">
    <source>
        <dbReference type="SAM" id="Phobius"/>
    </source>
</evidence>
<evidence type="ECO:0000313" key="3">
    <source>
        <dbReference type="Proteomes" id="UP000070400"/>
    </source>
</evidence>
<dbReference type="EMBL" id="LHXX01000055">
    <property type="protein sequence ID" value="KXB01328.1"/>
    <property type="molecule type" value="Genomic_DNA"/>
</dbReference>
<keyword evidence="1" id="KW-1133">Transmembrane helix</keyword>
<gene>
    <name evidence="2" type="ORF">AKJ43_03475</name>
</gene>
<reference evidence="2 3" key="1">
    <citation type="journal article" date="2016" name="Sci. Rep.">
        <title>Metabolic traits of an uncultured archaeal lineage -MSBL1- from brine pools of the Red Sea.</title>
        <authorList>
            <person name="Mwirichia R."/>
            <person name="Alam I."/>
            <person name="Rashid M."/>
            <person name="Vinu M."/>
            <person name="Ba-Alawi W."/>
            <person name="Anthony Kamau A."/>
            <person name="Kamanda Ngugi D."/>
            <person name="Goker M."/>
            <person name="Klenk H.P."/>
            <person name="Bajic V."/>
            <person name="Stingl U."/>
        </authorList>
    </citation>
    <scope>NUCLEOTIDE SEQUENCE [LARGE SCALE GENOMIC DNA]</scope>
    <source>
        <strain evidence="2">SCGC-AAA261D19</strain>
    </source>
</reference>
<dbReference type="AlphaFoldDB" id="A0A133V4F3"/>
<accession>A0A133V4F3</accession>
<comment type="caution">
    <text evidence="2">The sequence shown here is derived from an EMBL/GenBank/DDBJ whole genome shotgun (WGS) entry which is preliminary data.</text>
</comment>
<keyword evidence="1" id="KW-0812">Transmembrane</keyword>
<keyword evidence="1" id="KW-0472">Membrane</keyword>
<evidence type="ECO:0000313" key="2">
    <source>
        <dbReference type="EMBL" id="KXB01328.1"/>
    </source>
</evidence>
<protein>
    <submittedName>
        <fullName evidence="2">Uncharacterized protein</fullName>
    </submittedName>
</protein>
<name>A0A133V4F3_9EURY</name>
<dbReference type="Proteomes" id="UP000070400">
    <property type="component" value="Unassembled WGS sequence"/>
</dbReference>
<organism evidence="2 3">
    <name type="scientific">candidate division MSBL1 archaeon SCGC-AAA261D19</name>
    <dbReference type="NCBI Taxonomy" id="1698273"/>
    <lineage>
        <taxon>Archaea</taxon>
        <taxon>Methanobacteriati</taxon>
        <taxon>Methanobacteriota</taxon>
        <taxon>candidate division MSBL1</taxon>
    </lineage>
</organism>
<proteinExistence type="predicted"/>
<feature type="transmembrane region" description="Helical" evidence="1">
    <location>
        <begin position="6"/>
        <end position="22"/>
    </location>
</feature>
<keyword evidence="3" id="KW-1185">Reference proteome</keyword>